<sequence length="62" mass="6892">MWALVFRRLRLIVVAAVLLPVVSSIARRLAERVERRKAGPTLGSRGLRAVESAATKGRKLLR</sequence>
<evidence type="ECO:0000313" key="2">
    <source>
        <dbReference type="Proteomes" id="UP000678317"/>
    </source>
</evidence>
<accession>A0ABS3SIR5</accession>
<dbReference type="Proteomes" id="UP000678317">
    <property type="component" value="Unassembled WGS sequence"/>
</dbReference>
<comment type="caution">
    <text evidence="1">The sequence shown here is derived from an EMBL/GenBank/DDBJ whole genome shotgun (WGS) entry which is preliminary data.</text>
</comment>
<name>A0ABS3SIR5_9CELL</name>
<evidence type="ECO:0000313" key="1">
    <source>
        <dbReference type="EMBL" id="MBO3085648.1"/>
    </source>
</evidence>
<gene>
    <name evidence="1" type="ORF">J4035_13465</name>
</gene>
<proteinExistence type="predicted"/>
<dbReference type="RefSeq" id="WP_208289938.1">
    <property type="nucleotide sequence ID" value="NZ_CP074404.1"/>
</dbReference>
<dbReference type="EMBL" id="JAGFBM010000007">
    <property type="protein sequence ID" value="MBO3085648.1"/>
    <property type="molecule type" value="Genomic_DNA"/>
</dbReference>
<protein>
    <submittedName>
        <fullName evidence="1">Uncharacterized protein</fullName>
    </submittedName>
</protein>
<organism evidence="1 2">
    <name type="scientific">Cellulomonas fengjieae</name>
    <dbReference type="NCBI Taxonomy" id="2819978"/>
    <lineage>
        <taxon>Bacteria</taxon>
        <taxon>Bacillati</taxon>
        <taxon>Actinomycetota</taxon>
        <taxon>Actinomycetes</taxon>
        <taxon>Micrococcales</taxon>
        <taxon>Cellulomonadaceae</taxon>
        <taxon>Cellulomonas</taxon>
    </lineage>
</organism>
<keyword evidence="2" id="KW-1185">Reference proteome</keyword>
<reference evidence="1 2" key="1">
    <citation type="submission" date="2021-03" db="EMBL/GenBank/DDBJ databases">
        <title>novel species in genus Cellulomonas.</title>
        <authorList>
            <person name="Zhang G."/>
        </authorList>
    </citation>
    <scope>NUCLEOTIDE SEQUENCE [LARGE SCALE GENOMIC DNA]</scope>
    <source>
        <strain evidence="2">zg-ZUI188</strain>
    </source>
</reference>